<evidence type="ECO:0000256" key="2">
    <source>
        <dbReference type="ARBA" id="ARBA00012438"/>
    </source>
</evidence>
<sequence length="122" mass="12742">MDGLAHGTVIVDPQRITQAWLQLAANAVKFSAPGSRILVGSAVTPTQVRMWVSDEGLGIAPSKHKEIVGRFTRLDPEVEGSGLGLTIVAAIVGAHGGRLDVFSEPGRGSTFTMILPRNGALA</sequence>
<dbReference type="InterPro" id="IPR005467">
    <property type="entry name" value="His_kinase_dom"/>
</dbReference>
<dbReference type="EMBL" id="BSUN01000001">
    <property type="protein sequence ID" value="GMA36161.1"/>
    <property type="molecule type" value="Genomic_DNA"/>
</dbReference>
<comment type="caution">
    <text evidence="7">The sequence shown here is derived from an EMBL/GenBank/DDBJ whole genome shotgun (WGS) entry which is preliminary data.</text>
</comment>
<keyword evidence="4" id="KW-0418">Kinase</keyword>
<dbReference type="Pfam" id="PF02518">
    <property type="entry name" value="HATPase_c"/>
    <property type="match status" value="1"/>
</dbReference>
<dbReference type="CDD" id="cd00075">
    <property type="entry name" value="HATPase"/>
    <property type="match status" value="1"/>
</dbReference>
<dbReference type="PROSITE" id="PS50109">
    <property type="entry name" value="HIS_KIN"/>
    <property type="match status" value="1"/>
</dbReference>
<gene>
    <name evidence="7" type="ORF">GCM10025876_23650</name>
</gene>
<evidence type="ECO:0000256" key="5">
    <source>
        <dbReference type="ARBA" id="ARBA00023012"/>
    </source>
</evidence>
<dbReference type="PRINTS" id="PR00344">
    <property type="entry name" value="BCTRLSENSOR"/>
</dbReference>
<dbReference type="InterPro" id="IPR050736">
    <property type="entry name" value="Sensor_HK_Regulatory"/>
</dbReference>
<dbReference type="EC" id="2.7.13.3" evidence="2"/>
<dbReference type="RefSeq" id="WP_284328425.1">
    <property type="nucleotide sequence ID" value="NZ_BSUN01000001.1"/>
</dbReference>
<evidence type="ECO:0000256" key="3">
    <source>
        <dbReference type="ARBA" id="ARBA00022679"/>
    </source>
</evidence>
<evidence type="ECO:0000259" key="6">
    <source>
        <dbReference type="PROSITE" id="PS50109"/>
    </source>
</evidence>
<dbReference type="PANTHER" id="PTHR43711">
    <property type="entry name" value="TWO-COMPONENT HISTIDINE KINASE"/>
    <property type="match status" value="1"/>
</dbReference>
<evidence type="ECO:0000256" key="4">
    <source>
        <dbReference type="ARBA" id="ARBA00022777"/>
    </source>
</evidence>
<dbReference type="SMART" id="SM00387">
    <property type="entry name" value="HATPase_c"/>
    <property type="match status" value="1"/>
</dbReference>
<feature type="domain" description="Histidine kinase" evidence="6">
    <location>
        <begin position="1"/>
        <end position="119"/>
    </location>
</feature>
<dbReference type="Gene3D" id="3.30.565.10">
    <property type="entry name" value="Histidine kinase-like ATPase, C-terminal domain"/>
    <property type="match status" value="1"/>
</dbReference>
<keyword evidence="5" id="KW-0902">Two-component regulatory system</keyword>
<evidence type="ECO:0000313" key="8">
    <source>
        <dbReference type="Proteomes" id="UP001157125"/>
    </source>
</evidence>
<dbReference type="InterPro" id="IPR004358">
    <property type="entry name" value="Sig_transdc_His_kin-like_C"/>
</dbReference>
<dbReference type="InterPro" id="IPR003594">
    <property type="entry name" value="HATPase_dom"/>
</dbReference>
<comment type="catalytic activity">
    <reaction evidence="1">
        <text>ATP + protein L-histidine = ADP + protein N-phospho-L-histidine.</text>
        <dbReference type="EC" id="2.7.13.3"/>
    </reaction>
</comment>
<reference evidence="8" key="1">
    <citation type="journal article" date="2019" name="Int. J. Syst. Evol. Microbiol.">
        <title>The Global Catalogue of Microorganisms (GCM) 10K type strain sequencing project: providing services to taxonomists for standard genome sequencing and annotation.</title>
        <authorList>
            <consortium name="The Broad Institute Genomics Platform"/>
            <consortium name="The Broad Institute Genome Sequencing Center for Infectious Disease"/>
            <person name="Wu L."/>
            <person name="Ma J."/>
        </authorList>
    </citation>
    <scope>NUCLEOTIDE SEQUENCE [LARGE SCALE GENOMIC DNA]</scope>
    <source>
        <strain evidence="8">NBRC 112299</strain>
    </source>
</reference>
<dbReference type="SUPFAM" id="SSF55874">
    <property type="entry name" value="ATPase domain of HSP90 chaperone/DNA topoisomerase II/histidine kinase"/>
    <property type="match status" value="1"/>
</dbReference>
<name>A0ABQ6IEM7_9MICO</name>
<evidence type="ECO:0000313" key="7">
    <source>
        <dbReference type="EMBL" id="GMA36161.1"/>
    </source>
</evidence>
<organism evidence="7 8">
    <name type="scientific">Demequina litorisediminis</name>
    <dbReference type="NCBI Taxonomy" id="1849022"/>
    <lineage>
        <taxon>Bacteria</taxon>
        <taxon>Bacillati</taxon>
        <taxon>Actinomycetota</taxon>
        <taxon>Actinomycetes</taxon>
        <taxon>Micrococcales</taxon>
        <taxon>Demequinaceae</taxon>
        <taxon>Demequina</taxon>
    </lineage>
</organism>
<dbReference type="InterPro" id="IPR036890">
    <property type="entry name" value="HATPase_C_sf"/>
</dbReference>
<dbReference type="Proteomes" id="UP001157125">
    <property type="component" value="Unassembled WGS sequence"/>
</dbReference>
<evidence type="ECO:0000256" key="1">
    <source>
        <dbReference type="ARBA" id="ARBA00000085"/>
    </source>
</evidence>
<keyword evidence="8" id="KW-1185">Reference proteome</keyword>
<keyword evidence="3" id="KW-0808">Transferase</keyword>
<accession>A0ABQ6IEM7</accession>
<dbReference type="PANTHER" id="PTHR43711:SF28">
    <property type="entry name" value="SENSOR HISTIDINE KINASE YXDK"/>
    <property type="match status" value="1"/>
</dbReference>
<proteinExistence type="predicted"/>
<protein>
    <recommendedName>
        <fullName evidence="2">histidine kinase</fullName>
        <ecNumber evidence="2">2.7.13.3</ecNumber>
    </recommendedName>
</protein>